<protein>
    <submittedName>
        <fullName evidence="3">Uncharacterized protein LOC113464329</fullName>
    </submittedName>
</protein>
<accession>A0AAJ7WAR0</accession>
<dbReference type="Proteomes" id="UP000694925">
    <property type="component" value="Unplaced"/>
</dbReference>
<evidence type="ECO:0000313" key="2">
    <source>
        <dbReference type="Proteomes" id="UP000694925"/>
    </source>
</evidence>
<evidence type="ECO:0000313" key="3">
    <source>
        <dbReference type="RefSeq" id="XP_026669279.1"/>
    </source>
</evidence>
<organism evidence="2 3">
    <name type="scientific">Ceratina calcarata</name>
    <dbReference type="NCBI Taxonomy" id="156304"/>
    <lineage>
        <taxon>Eukaryota</taxon>
        <taxon>Metazoa</taxon>
        <taxon>Ecdysozoa</taxon>
        <taxon>Arthropoda</taxon>
        <taxon>Hexapoda</taxon>
        <taxon>Insecta</taxon>
        <taxon>Pterygota</taxon>
        <taxon>Neoptera</taxon>
        <taxon>Endopterygota</taxon>
        <taxon>Hymenoptera</taxon>
        <taxon>Apocrita</taxon>
        <taxon>Aculeata</taxon>
        <taxon>Apoidea</taxon>
        <taxon>Anthophila</taxon>
        <taxon>Apidae</taxon>
        <taxon>Ceratina</taxon>
        <taxon>Zadontomerus</taxon>
    </lineage>
</organism>
<evidence type="ECO:0000256" key="1">
    <source>
        <dbReference type="SAM" id="MobiDB-lite"/>
    </source>
</evidence>
<dbReference type="AlphaFoldDB" id="A0AAJ7WAR0"/>
<dbReference type="RefSeq" id="XP_026669279.1">
    <property type="nucleotide sequence ID" value="XM_026813478.1"/>
</dbReference>
<feature type="region of interest" description="Disordered" evidence="1">
    <location>
        <begin position="1"/>
        <end position="24"/>
    </location>
</feature>
<sequence length="113" mass="13201">MVMNDGYPGVGSVERNEKKKTGIKKMERVRDADYKWWRCRREALGRGTGLTSVTYAEKRKNAMASPNDTISDFREGSQILKTLENRFSLLQPYYLLREVWEGRSKEQMARNGY</sequence>
<name>A0AAJ7WAR0_9HYME</name>
<proteinExistence type="predicted"/>
<dbReference type="GeneID" id="113464329"/>
<gene>
    <name evidence="3" type="primary">LOC113464329</name>
</gene>
<feature type="compositionally biased region" description="Basic and acidic residues" evidence="1">
    <location>
        <begin position="14"/>
        <end position="24"/>
    </location>
</feature>
<keyword evidence="2" id="KW-1185">Reference proteome</keyword>
<dbReference type="KEGG" id="ccal:113464329"/>
<reference evidence="3" key="1">
    <citation type="submission" date="2025-08" db="UniProtKB">
        <authorList>
            <consortium name="RefSeq"/>
        </authorList>
    </citation>
    <scope>IDENTIFICATION</scope>
    <source>
        <tissue evidence="3">Whole body</tissue>
    </source>
</reference>